<gene>
    <name evidence="2" type="ordered locus">AciX9_2841</name>
</gene>
<dbReference type="KEGG" id="acm:AciX9_2841"/>
<protein>
    <recommendedName>
        <fullName evidence="4">Peptidase A4 family protein</fullName>
    </recommendedName>
</protein>
<dbReference type="eggNOG" id="ENOG5032XID">
    <property type="taxonomic scope" value="Bacteria"/>
</dbReference>
<organism evidence="3">
    <name type="scientific">Granulicella tundricola (strain ATCC BAA-1859 / DSM 23138 / MP5ACTX9)</name>
    <dbReference type="NCBI Taxonomy" id="1198114"/>
    <lineage>
        <taxon>Bacteria</taxon>
        <taxon>Pseudomonadati</taxon>
        <taxon>Acidobacteriota</taxon>
        <taxon>Terriglobia</taxon>
        <taxon>Terriglobales</taxon>
        <taxon>Acidobacteriaceae</taxon>
        <taxon>Granulicella</taxon>
    </lineage>
</organism>
<keyword evidence="3" id="KW-1185">Reference proteome</keyword>
<dbReference type="OrthoDB" id="2630173at2"/>
<feature type="active site" description="Proton acceptor" evidence="1">
    <location>
        <position position="287"/>
    </location>
</feature>
<dbReference type="InterPro" id="IPR013320">
    <property type="entry name" value="ConA-like_dom_sf"/>
</dbReference>
<dbReference type="PANTHER" id="PTHR37536">
    <property type="entry name" value="PUTATIVE (AFU_ORTHOLOGUE AFUA_3G02970)-RELATED"/>
    <property type="match status" value="1"/>
</dbReference>
<sequence length="353" mass="37104">MSDTVKVNIPQTPVATPVPITPQPGKFILDQGAFLQKLPFQAHPTPLPGVFTVPAPPSTLILATASQSDLIKAGIMFRQPTAQDPPGVQAAWKAFTSQHFDPAKRIIPEMAPQVGVTHNLKTPPTQVSNTSYNGTVWSGAGTKTGTWTTCIGTWVIPTVSKPSEAQGTEGGWNSSSWVGLDGFFYTNDVLQAGIQQHVNAAGVANYVAWYEWYAPIQAGSPSYVYQTNITNFPVSPGQTVSCSVQYVANHAGSISFSNQTTGQHFTITLAPPPGATNSGGSCEWIMEAPDGGEPKSSLPKFTPVVFTTALACGPNNTSTNPATGDTLNITTSSGKVLTKVTTGSDTCTISFIG</sequence>
<evidence type="ECO:0000256" key="1">
    <source>
        <dbReference type="PIRSR" id="PIRSR600250-50"/>
    </source>
</evidence>
<dbReference type="InterPro" id="IPR000250">
    <property type="entry name" value="Peptidase_G1"/>
</dbReference>
<dbReference type="CDD" id="cd13426">
    <property type="entry name" value="Peptidase_G1"/>
    <property type="match status" value="1"/>
</dbReference>
<dbReference type="PaxDb" id="1198114-AciX9_2841"/>
<name>E8WYF8_GRATM</name>
<dbReference type="Pfam" id="PF01828">
    <property type="entry name" value="Peptidase_A4"/>
    <property type="match status" value="1"/>
</dbReference>
<dbReference type="Proteomes" id="UP000000343">
    <property type="component" value="Chromosome"/>
</dbReference>
<dbReference type="GO" id="GO:0070007">
    <property type="term" value="F:glutamic-type endopeptidase activity"/>
    <property type="evidence" value="ECO:0007669"/>
    <property type="project" value="InterPro"/>
</dbReference>
<dbReference type="InterPro" id="IPR038656">
    <property type="entry name" value="Peptidase_G1_sf"/>
</dbReference>
<dbReference type="AlphaFoldDB" id="E8WYF8"/>
<accession>E8WYF8</accession>
<dbReference type="Gene3D" id="2.60.120.700">
    <property type="entry name" value="Peptidase G1"/>
    <property type="match status" value="1"/>
</dbReference>
<evidence type="ECO:0000313" key="2">
    <source>
        <dbReference type="EMBL" id="ADW69864.1"/>
    </source>
</evidence>
<dbReference type="SUPFAM" id="SSF49899">
    <property type="entry name" value="Concanavalin A-like lectins/glucanases"/>
    <property type="match status" value="1"/>
</dbReference>
<dbReference type="HOGENOM" id="CLU_784733_0_0_0"/>
<proteinExistence type="predicted"/>
<dbReference type="STRING" id="1198114.AciX9_2841"/>
<dbReference type="PANTHER" id="PTHR37536:SF1">
    <property type="entry name" value="ASPERGILLOPEPSIN, PUTAITVE (AFU_ORTHOLOGUE AFUA_7G01200)"/>
    <property type="match status" value="1"/>
</dbReference>
<reference evidence="3" key="1">
    <citation type="submission" date="2011-01" db="EMBL/GenBank/DDBJ databases">
        <title>Complete sequence of chromosome of Acidobacterium sp. MP5ACTX9.</title>
        <authorList>
            <consortium name="US DOE Joint Genome Institute"/>
            <person name="Lucas S."/>
            <person name="Copeland A."/>
            <person name="Lapidus A."/>
            <person name="Cheng J.-F."/>
            <person name="Goodwin L."/>
            <person name="Pitluck S."/>
            <person name="Teshima H."/>
            <person name="Detter J.C."/>
            <person name="Han C."/>
            <person name="Tapia R."/>
            <person name="Land M."/>
            <person name="Hauser L."/>
            <person name="Kyrpides N."/>
            <person name="Ivanova N."/>
            <person name="Ovchinnikova G."/>
            <person name="Pagani I."/>
            <person name="Rawat S.R."/>
            <person name="Mannisto M."/>
            <person name="Haggblom M.M."/>
            <person name="Woyke T."/>
        </authorList>
    </citation>
    <scope>NUCLEOTIDE SEQUENCE [LARGE SCALE GENOMIC DNA]</scope>
    <source>
        <strain evidence="3">MP5ACTX9</strain>
    </source>
</reference>
<dbReference type="RefSeq" id="WP_013581179.1">
    <property type="nucleotide sequence ID" value="NC_015064.1"/>
</dbReference>
<evidence type="ECO:0008006" key="4">
    <source>
        <dbReference type="Google" id="ProtNLM"/>
    </source>
</evidence>
<dbReference type="EMBL" id="CP002480">
    <property type="protein sequence ID" value="ADW69864.1"/>
    <property type="molecule type" value="Genomic_DNA"/>
</dbReference>
<dbReference type="GO" id="GO:0006508">
    <property type="term" value="P:proteolysis"/>
    <property type="evidence" value="ECO:0007669"/>
    <property type="project" value="InterPro"/>
</dbReference>
<evidence type="ECO:0000313" key="3">
    <source>
        <dbReference type="Proteomes" id="UP000000343"/>
    </source>
</evidence>